<evidence type="ECO:0000313" key="2">
    <source>
        <dbReference type="Proteomes" id="UP000249542"/>
    </source>
</evidence>
<dbReference type="AlphaFoldDB" id="A0A2W7HYA5"/>
<reference evidence="1 2" key="1">
    <citation type="submission" date="2018-06" db="EMBL/GenBank/DDBJ databases">
        <title>Genomic Encyclopedia of Archaeal and Bacterial Type Strains, Phase II (KMG-II): from individual species to whole genera.</title>
        <authorList>
            <person name="Goeker M."/>
        </authorList>
    </citation>
    <scope>NUCLEOTIDE SEQUENCE [LARGE SCALE GENOMIC DNA]</scope>
    <source>
        <strain evidence="1 2">DSM 15361</strain>
    </source>
</reference>
<proteinExistence type="predicted"/>
<protein>
    <submittedName>
        <fullName evidence="1">Uncharacterized protein</fullName>
    </submittedName>
</protein>
<keyword evidence="2" id="KW-1185">Reference proteome</keyword>
<evidence type="ECO:0000313" key="1">
    <source>
        <dbReference type="EMBL" id="PZW39038.1"/>
    </source>
</evidence>
<gene>
    <name evidence="1" type="ORF">LX95_02178</name>
</gene>
<dbReference type="Proteomes" id="UP000249542">
    <property type="component" value="Unassembled WGS sequence"/>
</dbReference>
<comment type="caution">
    <text evidence="1">The sequence shown here is derived from an EMBL/GenBank/DDBJ whole genome shotgun (WGS) entry which is preliminary data.</text>
</comment>
<sequence length="247" mass="28175">MAQLDKHNRIVGGLGNLVFRQVNGKTILQAKPGKNGVKQTKQTKLSASDFGTASRTTKALSVSLRRLFLTYYDHQMFNRFRKTIYQAMLSNTEISKGKKDLCKGDFSLLNGFEFNLSSLFTEYCRLMVNCTLTPSQEILIETGNLNPKTQIHWLSPDHRAEICYLVSTYEQNTYKPLHEEVFKINVTFFDDPLASQTFTTLPLTSPCLVIVSSCIHYYKEDVLMGSISLNDKELHPAKIEKVFRLKD</sequence>
<dbReference type="EMBL" id="QKYV01000006">
    <property type="protein sequence ID" value="PZW39038.1"/>
    <property type="molecule type" value="Genomic_DNA"/>
</dbReference>
<dbReference type="RefSeq" id="WP_111541470.1">
    <property type="nucleotide sequence ID" value="NZ_QKYV01000006.1"/>
</dbReference>
<organism evidence="1 2">
    <name type="scientific">Mesonia algae</name>
    <dbReference type="NCBI Taxonomy" id="213248"/>
    <lineage>
        <taxon>Bacteria</taxon>
        <taxon>Pseudomonadati</taxon>
        <taxon>Bacteroidota</taxon>
        <taxon>Flavobacteriia</taxon>
        <taxon>Flavobacteriales</taxon>
        <taxon>Flavobacteriaceae</taxon>
        <taxon>Mesonia</taxon>
    </lineage>
</organism>
<accession>A0A2W7HYA5</accession>
<name>A0A2W7HYA5_9FLAO</name>